<evidence type="ECO:0000256" key="3">
    <source>
        <dbReference type="ARBA" id="ARBA00022679"/>
    </source>
</evidence>
<dbReference type="PROSITE" id="PS00479">
    <property type="entry name" value="ZF_DAG_PE_1"/>
    <property type="match status" value="1"/>
</dbReference>
<keyword evidence="3 10" id="KW-0808">Transferase</keyword>
<dbReference type="SMART" id="SM00109">
    <property type="entry name" value="C1"/>
    <property type="match status" value="1"/>
</dbReference>
<name>A0A6H5IFW7_9HYME</name>
<dbReference type="Gene3D" id="3.30.60.20">
    <property type="match status" value="1"/>
</dbReference>
<evidence type="ECO:0000256" key="10">
    <source>
        <dbReference type="RuleBase" id="RU361128"/>
    </source>
</evidence>
<dbReference type="FunFam" id="2.60.200.40:FF:000019">
    <property type="entry name" value="Diacylglycerol kinase"/>
    <property type="match status" value="1"/>
</dbReference>
<gene>
    <name evidence="14" type="ORF">TBRA_LOCUS7742</name>
</gene>
<dbReference type="InterPro" id="IPR001206">
    <property type="entry name" value="Diacylglycerol_kinase_cat_dom"/>
</dbReference>
<keyword evidence="7 10" id="KW-0418">Kinase</keyword>
<dbReference type="AlphaFoldDB" id="A0A6H5IFW7"/>
<comment type="similarity">
    <text evidence="2 10">Belongs to the eukaryotic diacylglycerol kinase family.</text>
</comment>
<dbReference type="SUPFAM" id="SSF57889">
    <property type="entry name" value="Cysteine-rich domain"/>
    <property type="match status" value="1"/>
</dbReference>
<evidence type="ECO:0000313" key="14">
    <source>
        <dbReference type="EMBL" id="CAB0035859.1"/>
    </source>
</evidence>
<keyword evidence="6 10" id="KW-0547">Nucleotide-binding</keyword>
<dbReference type="GO" id="GO:0016020">
    <property type="term" value="C:membrane"/>
    <property type="evidence" value="ECO:0007669"/>
    <property type="project" value="TreeGrafter"/>
</dbReference>
<comment type="catalytic activity">
    <reaction evidence="1 10">
        <text>a 1,2-diacyl-sn-glycerol + ATP = a 1,2-diacyl-sn-glycero-3-phosphate + ADP + H(+)</text>
        <dbReference type="Rhea" id="RHEA:10272"/>
        <dbReference type="ChEBI" id="CHEBI:15378"/>
        <dbReference type="ChEBI" id="CHEBI:17815"/>
        <dbReference type="ChEBI" id="CHEBI:30616"/>
        <dbReference type="ChEBI" id="CHEBI:58608"/>
        <dbReference type="ChEBI" id="CHEBI:456216"/>
        <dbReference type="EC" id="2.7.1.107"/>
    </reaction>
</comment>
<evidence type="ECO:0000256" key="6">
    <source>
        <dbReference type="ARBA" id="ARBA00022741"/>
    </source>
</evidence>
<evidence type="ECO:0000256" key="11">
    <source>
        <dbReference type="SAM" id="Phobius"/>
    </source>
</evidence>
<keyword evidence="15" id="KW-1185">Reference proteome</keyword>
<dbReference type="SMART" id="SM00046">
    <property type="entry name" value="DAGKc"/>
    <property type="match status" value="1"/>
</dbReference>
<feature type="domain" description="Phorbol-ester/DAG-type" evidence="12">
    <location>
        <begin position="43"/>
        <end position="94"/>
    </location>
</feature>
<evidence type="ECO:0000256" key="4">
    <source>
        <dbReference type="ARBA" id="ARBA00022723"/>
    </source>
</evidence>
<protein>
    <recommendedName>
        <fullName evidence="10">Diacylglycerol kinase</fullName>
        <shortName evidence="10">DAG kinase</shortName>
        <ecNumber evidence="10">2.7.1.107</ecNumber>
    </recommendedName>
</protein>
<dbReference type="Proteomes" id="UP000479190">
    <property type="component" value="Unassembled WGS sequence"/>
</dbReference>
<dbReference type="PROSITE" id="PS50081">
    <property type="entry name" value="ZF_DAG_PE_2"/>
    <property type="match status" value="1"/>
</dbReference>
<accession>A0A6H5IFW7</accession>
<keyword evidence="11" id="KW-0812">Transmembrane</keyword>
<dbReference type="InterPro" id="IPR000756">
    <property type="entry name" value="Diacylglycerol_kin_accessory"/>
</dbReference>
<keyword evidence="11" id="KW-0472">Membrane</keyword>
<dbReference type="InterPro" id="IPR002219">
    <property type="entry name" value="PKC_DAG/PE"/>
</dbReference>
<evidence type="ECO:0000256" key="5">
    <source>
        <dbReference type="ARBA" id="ARBA00022737"/>
    </source>
</evidence>
<evidence type="ECO:0000256" key="8">
    <source>
        <dbReference type="ARBA" id="ARBA00022833"/>
    </source>
</evidence>
<dbReference type="Gene3D" id="3.40.50.10330">
    <property type="entry name" value="Probable inorganic polyphosphate/atp-NAD kinase, domain 1"/>
    <property type="match status" value="1"/>
</dbReference>
<feature type="domain" description="DAGKc" evidence="13">
    <location>
        <begin position="170"/>
        <end position="307"/>
    </location>
</feature>
<dbReference type="InterPro" id="IPR046349">
    <property type="entry name" value="C1-like_sf"/>
</dbReference>
<keyword evidence="8" id="KW-0862">Zinc</keyword>
<dbReference type="OrthoDB" id="242257at2759"/>
<dbReference type="GO" id="GO:0007200">
    <property type="term" value="P:phospholipase C-activating G protein-coupled receptor signaling pathway"/>
    <property type="evidence" value="ECO:0007669"/>
    <property type="project" value="InterPro"/>
</dbReference>
<evidence type="ECO:0000313" key="15">
    <source>
        <dbReference type="Proteomes" id="UP000479190"/>
    </source>
</evidence>
<evidence type="ECO:0000256" key="2">
    <source>
        <dbReference type="ARBA" id="ARBA00009280"/>
    </source>
</evidence>
<evidence type="ECO:0000259" key="12">
    <source>
        <dbReference type="PROSITE" id="PS50081"/>
    </source>
</evidence>
<feature type="transmembrane region" description="Helical" evidence="11">
    <location>
        <begin position="6"/>
        <end position="31"/>
    </location>
</feature>
<evidence type="ECO:0000256" key="9">
    <source>
        <dbReference type="ARBA" id="ARBA00022840"/>
    </source>
</evidence>
<organism evidence="14 15">
    <name type="scientific">Trichogramma brassicae</name>
    <dbReference type="NCBI Taxonomy" id="86971"/>
    <lineage>
        <taxon>Eukaryota</taxon>
        <taxon>Metazoa</taxon>
        <taxon>Ecdysozoa</taxon>
        <taxon>Arthropoda</taxon>
        <taxon>Hexapoda</taxon>
        <taxon>Insecta</taxon>
        <taxon>Pterygota</taxon>
        <taxon>Neoptera</taxon>
        <taxon>Endopterygota</taxon>
        <taxon>Hymenoptera</taxon>
        <taxon>Apocrita</taxon>
        <taxon>Proctotrupomorpha</taxon>
        <taxon>Chalcidoidea</taxon>
        <taxon>Trichogrammatidae</taxon>
        <taxon>Trichogramma</taxon>
    </lineage>
</organism>
<keyword evidence="4" id="KW-0479">Metal-binding</keyword>
<dbReference type="EC" id="2.7.1.107" evidence="10"/>
<dbReference type="PROSITE" id="PS50146">
    <property type="entry name" value="DAGK"/>
    <property type="match status" value="1"/>
</dbReference>
<dbReference type="PANTHER" id="PTHR11255:SF118">
    <property type="entry name" value="DIACYLGLYCEROL KINASE EPSILON"/>
    <property type="match status" value="1"/>
</dbReference>
<dbReference type="EMBL" id="CADCXV010000802">
    <property type="protein sequence ID" value="CAB0035859.1"/>
    <property type="molecule type" value="Genomic_DNA"/>
</dbReference>
<dbReference type="InterPro" id="IPR017438">
    <property type="entry name" value="ATP-NAD_kinase_N"/>
</dbReference>
<dbReference type="SUPFAM" id="SSF111331">
    <property type="entry name" value="NAD kinase/diacylglycerol kinase-like"/>
    <property type="match status" value="1"/>
</dbReference>
<proteinExistence type="inferred from homology"/>
<dbReference type="Pfam" id="PF00781">
    <property type="entry name" value="DAGK_cat"/>
    <property type="match status" value="1"/>
</dbReference>
<dbReference type="Gene3D" id="2.60.200.40">
    <property type="match status" value="1"/>
</dbReference>
<keyword evidence="11" id="KW-1133">Transmembrane helix</keyword>
<reference evidence="14 15" key="1">
    <citation type="submission" date="2020-02" db="EMBL/GenBank/DDBJ databases">
        <authorList>
            <person name="Ferguson B K."/>
        </authorList>
    </citation>
    <scope>NUCLEOTIDE SEQUENCE [LARGE SCALE GENOMIC DNA]</scope>
</reference>
<dbReference type="InterPro" id="IPR016064">
    <property type="entry name" value="NAD/diacylglycerol_kinase_sf"/>
</dbReference>
<dbReference type="GO" id="GO:0046872">
    <property type="term" value="F:metal ion binding"/>
    <property type="evidence" value="ECO:0007669"/>
    <property type="project" value="UniProtKB-KW"/>
</dbReference>
<keyword evidence="5" id="KW-0677">Repeat</keyword>
<evidence type="ECO:0000259" key="13">
    <source>
        <dbReference type="PROSITE" id="PS50146"/>
    </source>
</evidence>
<evidence type="ECO:0000256" key="1">
    <source>
        <dbReference type="ARBA" id="ARBA00001383"/>
    </source>
</evidence>
<dbReference type="CDD" id="cd20801">
    <property type="entry name" value="C1_DGKepsilon_typeIII_rpt1"/>
    <property type="match status" value="1"/>
</dbReference>
<dbReference type="SMART" id="SM00045">
    <property type="entry name" value="DAGKa"/>
    <property type="match status" value="1"/>
</dbReference>
<sequence>MWSEGIYGCLLPTVSTMIIFVVTVNVVKFLIGEYNVHIRDRKKHNWQLIKRTSRAYFCSICESLLLVVNGFYCDSCGVCADHECIKKADKDFKCKEISINSPNEPMKHHWVRGNLPLVAMCDVCDEECSECDFGDFKNVVIPPTSIILTNRRNSVRKRLQIQSIKSPNWTLWNPIIVVANQKSGNNEGTEILSSFRRILNPAQVIDLSEYDPIVALEWCRLLSGVQCKILVAGGDGTIAWILNAIDKLKLKPIPSVAILPLGTGNDLSRVMGWGKEYDVNRDVSSTLRMIQLAEEVYLDRWSVVINAKKAFRAQQKSMFMYNYLSVGVDAQVTLNFHLARQSRFYLFSHRIINKLLYLCFGTHQVVERDCKDLDQNIEVYLDEKKIDLPSIESIVVLNIPSWGAGVDLWNINSEDVQIEHQSINDKKLEVCALYSSLHCAQLQVGLSQPIRLGQANRVKIILKKPCAMQVDGEPWCQSPGTFNIEHVNQAFMLKNRNYED</sequence>
<dbReference type="PANTHER" id="PTHR11255">
    <property type="entry name" value="DIACYLGLYCEROL KINASE"/>
    <property type="match status" value="1"/>
</dbReference>
<dbReference type="Pfam" id="PF00609">
    <property type="entry name" value="DAGK_acc"/>
    <property type="match status" value="1"/>
</dbReference>
<evidence type="ECO:0000256" key="7">
    <source>
        <dbReference type="ARBA" id="ARBA00022777"/>
    </source>
</evidence>
<dbReference type="GO" id="GO:0005524">
    <property type="term" value="F:ATP binding"/>
    <property type="evidence" value="ECO:0007669"/>
    <property type="project" value="UniProtKB-KW"/>
</dbReference>
<dbReference type="InterPro" id="IPR037607">
    <property type="entry name" value="DGK"/>
</dbReference>
<dbReference type="GO" id="GO:0004143">
    <property type="term" value="F:ATP-dependent diacylglycerol kinase activity"/>
    <property type="evidence" value="ECO:0007669"/>
    <property type="project" value="UniProtKB-EC"/>
</dbReference>
<keyword evidence="9 10" id="KW-0067">ATP-binding</keyword>